<keyword evidence="1" id="KW-0472">Membrane</keyword>
<feature type="transmembrane region" description="Helical" evidence="1">
    <location>
        <begin position="105"/>
        <end position="125"/>
    </location>
</feature>
<dbReference type="eggNOG" id="ENOG503141A">
    <property type="taxonomic scope" value="Bacteria"/>
</dbReference>
<dbReference type="AlphaFoldDB" id="J1J848"/>
<keyword evidence="1" id="KW-0812">Transmembrane</keyword>
<dbReference type="PATRIC" id="fig|1094563.3.peg.611"/>
<accession>J1J848</accession>
<dbReference type="Proteomes" id="UP000008947">
    <property type="component" value="Unassembled WGS sequence"/>
</dbReference>
<evidence type="ECO:0000313" key="3">
    <source>
        <dbReference type="Proteomes" id="UP000008947"/>
    </source>
</evidence>
<proteinExistence type="predicted"/>
<dbReference type="RefSeq" id="WP_006923405.1">
    <property type="nucleotide sequence ID" value="NZ_JH725023.1"/>
</dbReference>
<feature type="transmembrane region" description="Helical" evidence="1">
    <location>
        <begin position="57"/>
        <end position="85"/>
    </location>
</feature>
<protein>
    <submittedName>
        <fullName evidence="2">Uncharacterized protein</fullName>
    </submittedName>
</protein>
<gene>
    <name evidence="2" type="ORF">MCQ_00543</name>
</gene>
<dbReference type="EMBL" id="AILU01000018">
    <property type="protein sequence ID" value="EJF80000.1"/>
    <property type="molecule type" value="Genomic_DNA"/>
</dbReference>
<name>J1J848_9HYPH</name>
<sequence>MAIDNQQSKQSSQVQSSQAQSFQERAYASLLTDSIVDKESKLRSFKNAMFLSKKDDIIIVSISIVMLIFVAFQSMAVFIFLFQFFRGLGSLFRSGFFSFLFSLPVVLWALFVIFLPVVLVLHLILDRKLKTMMGKMEKSSQQHKKPATV</sequence>
<keyword evidence="3" id="KW-1185">Reference proteome</keyword>
<comment type="caution">
    <text evidence="2">The sequence shown here is derived from an EMBL/GenBank/DDBJ whole genome shotgun (WGS) entry which is preliminary data.</text>
</comment>
<keyword evidence="1" id="KW-1133">Transmembrane helix</keyword>
<organism evidence="2 3">
    <name type="scientific">Candidatus Bartonella washoeensis Sb944nv</name>
    <dbReference type="NCBI Taxonomy" id="1094563"/>
    <lineage>
        <taxon>Bacteria</taxon>
        <taxon>Pseudomonadati</taxon>
        <taxon>Pseudomonadota</taxon>
        <taxon>Alphaproteobacteria</taxon>
        <taxon>Hyphomicrobiales</taxon>
        <taxon>Bartonellaceae</taxon>
        <taxon>Bartonella</taxon>
    </lineage>
</organism>
<reference evidence="2 3" key="1">
    <citation type="submission" date="2012-03" db="EMBL/GenBank/DDBJ databases">
        <title>The Genome Sequence of Bartonella washoensis Sb944nv.</title>
        <authorList>
            <consortium name="The Broad Institute Genome Sequencing Platform"/>
            <consortium name="The Broad Institute Genome Sequencing Center for Infectious Disease"/>
            <person name="Feldgarden M."/>
            <person name="Kirby J."/>
            <person name="Kosoy M."/>
            <person name="Birtles R."/>
            <person name="Probert W.S."/>
            <person name="Chiaraviglio L."/>
            <person name="Young S.K."/>
            <person name="Zeng Q."/>
            <person name="Gargeya S."/>
            <person name="Fitzgerald M."/>
            <person name="Haas B."/>
            <person name="Abouelleil A."/>
            <person name="Alvarado L."/>
            <person name="Arachchi H.M."/>
            <person name="Berlin A."/>
            <person name="Chapman S.B."/>
            <person name="Gearin G."/>
            <person name="Goldberg J."/>
            <person name="Griggs A."/>
            <person name="Gujja S."/>
            <person name="Hansen M."/>
            <person name="Heiman D."/>
            <person name="Howarth C."/>
            <person name="Larimer J."/>
            <person name="Lui A."/>
            <person name="MacDonald P.J.P."/>
            <person name="McCowen C."/>
            <person name="Montmayeur A."/>
            <person name="Murphy C."/>
            <person name="Neiman D."/>
            <person name="Pearson M."/>
            <person name="Priest M."/>
            <person name="Roberts A."/>
            <person name="Saif S."/>
            <person name="Shea T."/>
            <person name="Sisk P."/>
            <person name="Stolte C."/>
            <person name="Sykes S."/>
            <person name="Wortman J."/>
            <person name="Nusbaum C."/>
            <person name="Birren B."/>
        </authorList>
    </citation>
    <scope>NUCLEOTIDE SEQUENCE [LARGE SCALE GENOMIC DNA]</scope>
    <source>
        <strain evidence="2 3">Sb944nv</strain>
    </source>
</reference>
<evidence type="ECO:0000313" key="2">
    <source>
        <dbReference type="EMBL" id="EJF80000.1"/>
    </source>
</evidence>
<dbReference type="HOGENOM" id="CLU_145238_0_0_5"/>
<evidence type="ECO:0000256" key="1">
    <source>
        <dbReference type="SAM" id="Phobius"/>
    </source>
</evidence>